<comment type="caution">
    <text evidence="2">The sequence shown here is derived from an EMBL/GenBank/DDBJ whole genome shotgun (WGS) entry which is preliminary data.</text>
</comment>
<dbReference type="EMBL" id="JACIDU010000005">
    <property type="protein sequence ID" value="MBB4102941.1"/>
    <property type="molecule type" value="Genomic_DNA"/>
</dbReference>
<dbReference type="Gene3D" id="3.40.50.410">
    <property type="entry name" value="von Willebrand factor, type A domain"/>
    <property type="match status" value="1"/>
</dbReference>
<dbReference type="Proteomes" id="UP000584824">
    <property type="component" value="Unassembled WGS sequence"/>
</dbReference>
<dbReference type="InterPro" id="IPR028087">
    <property type="entry name" value="Tad_N"/>
</dbReference>
<feature type="domain" description="Putative Flp pilus-assembly TadG-like N-terminal" evidence="1">
    <location>
        <begin position="1"/>
        <end position="38"/>
    </location>
</feature>
<proteinExistence type="predicted"/>
<dbReference type="AlphaFoldDB" id="A0A7W6K0J6"/>
<evidence type="ECO:0000259" key="1">
    <source>
        <dbReference type="Pfam" id="PF13400"/>
    </source>
</evidence>
<dbReference type="Pfam" id="PF13400">
    <property type="entry name" value="Tad"/>
    <property type="match status" value="1"/>
</dbReference>
<organism evidence="2 3">
    <name type="scientific">Allorhizobium borbori</name>
    <dbReference type="NCBI Taxonomy" id="485907"/>
    <lineage>
        <taxon>Bacteria</taxon>
        <taxon>Pseudomonadati</taxon>
        <taxon>Pseudomonadota</taxon>
        <taxon>Alphaproteobacteria</taxon>
        <taxon>Hyphomicrobiales</taxon>
        <taxon>Rhizobiaceae</taxon>
        <taxon>Rhizobium/Agrobacterium group</taxon>
        <taxon>Allorhizobium</taxon>
    </lineage>
</organism>
<evidence type="ECO:0000313" key="3">
    <source>
        <dbReference type="Proteomes" id="UP000584824"/>
    </source>
</evidence>
<keyword evidence="3" id="KW-1185">Reference proteome</keyword>
<reference evidence="2 3" key="1">
    <citation type="submission" date="2020-08" db="EMBL/GenBank/DDBJ databases">
        <title>Genomic Encyclopedia of Type Strains, Phase IV (KMG-IV): sequencing the most valuable type-strain genomes for metagenomic binning, comparative biology and taxonomic classification.</title>
        <authorList>
            <person name="Goeker M."/>
        </authorList>
    </citation>
    <scope>NUCLEOTIDE SEQUENCE [LARGE SCALE GENOMIC DNA]</scope>
    <source>
        <strain evidence="2 3">DSM 26385</strain>
    </source>
</reference>
<name>A0A7W6K0J6_9HYPH</name>
<protein>
    <recommendedName>
        <fullName evidence="1">Putative Flp pilus-assembly TadG-like N-terminal domain-containing protein</fullName>
    </recommendedName>
</protein>
<evidence type="ECO:0000313" key="2">
    <source>
        <dbReference type="EMBL" id="MBB4102941.1"/>
    </source>
</evidence>
<sequence>MTALLAVPMIACVGIAVDYTYALERREAYQNAADAAAVGVLSQKSSTMAAALAMSGDGEVALGAEEALKLFNAQLTPSEQALVENVGISVARQSTDIVSKVNFTLNVPTSFLSIINVSKIDVTGSSSAVSPDNHFVDFHILIDNTPSMGVAATEAGIETMEKNTSDTCAFACHTTDTTNNYTLAKSLGVKMRIDVVRQATQTLTDTAAATRVSDEQFRMAVYTFGAKAETMGLTTISTPSTDLAAVKTMANAVDLMTIPYQGYNNDQTTSFDLALNNIKSIVGNGGKGSSKTDREKVLFLVADGVGDSAKSSGCTKQTTGTRCQEPIDTKFCTPMKAQGVKIAVLYTTYLPLPKNGWYNYWIKPFQAEIATKMKECASDGLYFEVGLGSDLSAAMNALFYKIAGKPRITG</sequence>
<dbReference type="InterPro" id="IPR036465">
    <property type="entry name" value="vWFA_dom_sf"/>
</dbReference>
<accession>A0A7W6K0J6</accession>
<gene>
    <name evidence="2" type="ORF">GGQ66_001496</name>
</gene>
<dbReference type="SUPFAM" id="SSF53300">
    <property type="entry name" value="vWA-like"/>
    <property type="match status" value="1"/>
</dbReference>